<dbReference type="EMBL" id="CP022203">
    <property type="protein sequence ID" value="ATB48804.1"/>
    <property type="molecule type" value="Genomic_DNA"/>
</dbReference>
<proteinExistence type="predicted"/>
<accession>A0A250JY69</accession>
<dbReference type="KEGG" id="mmas:MYMAC_004435"/>
<gene>
    <name evidence="1" type="ORF">MYMAC_004435</name>
</gene>
<dbReference type="AlphaFoldDB" id="A0A250JY69"/>
<organism evidence="1 2">
    <name type="scientific">Corallococcus macrosporus DSM 14697</name>
    <dbReference type="NCBI Taxonomy" id="1189310"/>
    <lineage>
        <taxon>Bacteria</taxon>
        <taxon>Pseudomonadati</taxon>
        <taxon>Myxococcota</taxon>
        <taxon>Myxococcia</taxon>
        <taxon>Myxococcales</taxon>
        <taxon>Cystobacterineae</taxon>
        <taxon>Myxococcaceae</taxon>
        <taxon>Corallococcus</taxon>
    </lineage>
</organism>
<evidence type="ECO:0000313" key="2">
    <source>
        <dbReference type="Proteomes" id="UP000217343"/>
    </source>
</evidence>
<keyword evidence="2" id="KW-1185">Reference proteome</keyword>
<sequence>MTSPEWLEHAARRSKSESWMLGHAFEEYRQLEGLSEEALAKELGCSAETLRWLALCRCPEGATFDEQVSAIAERHGVDDLLLVQLLRRLEVVKAFKKPPADGSPPQRVLLMAAQDREREGEENT</sequence>
<protein>
    <submittedName>
        <fullName evidence="1">Uncharacterized protein</fullName>
    </submittedName>
</protein>
<dbReference type="OrthoDB" id="5515704at2"/>
<name>A0A250JY69_9BACT</name>
<reference evidence="1 2" key="1">
    <citation type="submission" date="2017-06" db="EMBL/GenBank/DDBJ databases">
        <title>Sequencing and comparative analysis of myxobacterial genomes.</title>
        <authorList>
            <person name="Rupp O."/>
            <person name="Goesmann A."/>
            <person name="Sogaard-Andersen L."/>
        </authorList>
    </citation>
    <scope>NUCLEOTIDE SEQUENCE [LARGE SCALE GENOMIC DNA]</scope>
    <source>
        <strain evidence="1 2">DSM 14697</strain>
    </source>
</reference>
<dbReference type="RefSeq" id="WP_157757537.1">
    <property type="nucleotide sequence ID" value="NZ_CP022203.1"/>
</dbReference>
<evidence type="ECO:0000313" key="1">
    <source>
        <dbReference type="EMBL" id="ATB48804.1"/>
    </source>
</evidence>
<dbReference type="Proteomes" id="UP000217343">
    <property type="component" value="Chromosome"/>
</dbReference>